<dbReference type="InterPro" id="IPR029053">
    <property type="entry name" value="Viral_coat"/>
</dbReference>
<name>U3TGJ9_9ENTO</name>
<comment type="subcellular location">
    <subcellularLocation>
        <location evidence="2">Host cell</location>
    </subcellularLocation>
    <subcellularLocation>
        <location evidence="1">Virion</location>
    </subcellularLocation>
</comment>
<proteinExistence type="predicted"/>
<keyword evidence="7" id="KW-1160">Virus entry into host cell</keyword>
<evidence type="ECO:0000256" key="6">
    <source>
        <dbReference type="ARBA" id="ARBA00022844"/>
    </source>
</evidence>
<dbReference type="GO" id="GO:0046718">
    <property type="term" value="P:symbiont entry into host cell"/>
    <property type="evidence" value="ECO:0007669"/>
    <property type="project" value="UniProtKB-KW"/>
</dbReference>
<dbReference type="Gene3D" id="2.60.120.20">
    <property type="match status" value="1"/>
</dbReference>
<evidence type="ECO:0000313" key="8">
    <source>
        <dbReference type="EMBL" id="BAN91135.1"/>
    </source>
</evidence>
<evidence type="ECO:0000256" key="4">
    <source>
        <dbReference type="ARBA" id="ARBA00022581"/>
    </source>
</evidence>
<dbReference type="GO" id="GO:0044423">
    <property type="term" value="C:virion component"/>
    <property type="evidence" value="ECO:0007669"/>
    <property type="project" value="UniProtKB-KW"/>
</dbReference>
<protein>
    <recommendedName>
        <fullName evidence="3">Genome polyprotein</fullName>
    </recommendedName>
</protein>
<keyword evidence="4" id="KW-0945">Host-virus interaction</keyword>
<keyword evidence="5" id="KW-1161">Viral attachment to host cell</keyword>
<sequence>AVEMGHTSQVVPSDTIQTRHVKNFHVRSDQQWKTFSVGLLVFTLWSTKHVMTLQTKCMTAGLSIPDKLPSYGGSWNSLPTLGLTWKSRLSLLVYRMIQPGKTPIHRPSHIK</sequence>
<keyword evidence="6" id="KW-0946">Virion</keyword>
<organism evidence="8">
    <name type="scientific">Echovirus E6</name>
    <dbReference type="NCBI Taxonomy" id="12062"/>
    <lineage>
        <taxon>Viruses</taxon>
        <taxon>Riboviria</taxon>
        <taxon>Orthornavirae</taxon>
        <taxon>Pisuviricota</taxon>
        <taxon>Pisoniviricetes</taxon>
        <taxon>Picornavirales</taxon>
        <taxon>Picornaviridae</taxon>
        <taxon>Ensavirinae</taxon>
        <taxon>Enterovirus</taxon>
        <taxon>Enterovirus betacoxsackie</taxon>
        <taxon>Enterovirus B</taxon>
    </lineage>
</organism>
<evidence type="ECO:0000256" key="2">
    <source>
        <dbReference type="ARBA" id="ARBA00004340"/>
    </source>
</evidence>
<evidence type="ECO:0000256" key="7">
    <source>
        <dbReference type="ARBA" id="ARBA00023296"/>
    </source>
</evidence>
<evidence type="ECO:0000256" key="1">
    <source>
        <dbReference type="ARBA" id="ARBA00004328"/>
    </source>
</evidence>
<dbReference type="SUPFAM" id="SSF88633">
    <property type="entry name" value="Positive stranded ssRNA viruses"/>
    <property type="match status" value="1"/>
</dbReference>
<reference evidence="8" key="1">
    <citation type="submission" date="2013-09" db="EMBL/GenBank/DDBJ databases">
        <title>Enteroviruses from patients with aseptic meningitis in Oita, 2013.</title>
        <authorList>
            <person name="Kato M."/>
        </authorList>
    </citation>
    <scope>NUCLEOTIDE SEQUENCE</scope>
    <source>
        <strain evidence="8">13061/Oita/JPN/2013</strain>
    </source>
</reference>
<evidence type="ECO:0000256" key="5">
    <source>
        <dbReference type="ARBA" id="ARBA00022804"/>
    </source>
</evidence>
<dbReference type="GO" id="GO:0043657">
    <property type="term" value="C:host cell"/>
    <property type="evidence" value="ECO:0007669"/>
    <property type="project" value="UniProtKB-SubCell"/>
</dbReference>
<dbReference type="GO" id="GO:0019062">
    <property type="term" value="P:virion attachment to host cell"/>
    <property type="evidence" value="ECO:0007669"/>
    <property type="project" value="UniProtKB-KW"/>
</dbReference>
<evidence type="ECO:0000256" key="3">
    <source>
        <dbReference type="ARBA" id="ARBA00020107"/>
    </source>
</evidence>
<feature type="non-terminal residue" evidence="8">
    <location>
        <position position="111"/>
    </location>
</feature>
<feature type="non-terminal residue" evidence="8">
    <location>
        <position position="1"/>
    </location>
</feature>
<dbReference type="EMBL" id="AB856046">
    <property type="protein sequence ID" value="BAN91135.1"/>
    <property type="molecule type" value="Genomic_RNA"/>
</dbReference>
<accession>U3TGJ9</accession>